<dbReference type="SUPFAM" id="SSF53335">
    <property type="entry name" value="S-adenosyl-L-methionine-dependent methyltransferases"/>
    <property type="match status" value="1"/>
</dbReference>
<evidence type="ECO:0000313" key="5">
    <source>
        <dbReference type="EMBL" id="QDP97129.1"/>
    </source>
</evidence>
<dbReference type="InterPro" id="IPR051052">
    <property type="entry name" value="Diverse_substrate_MTase"/>
</dbReference>
<protein>
    <submittedName>
        <fullName evidence="5">Class I SAM-dependent methyltransferase</fullName>
    </submittedName>
</protein>
<dbReference type="OrthoDB" id="9797252at2"/>
<evidence type="ECO:0000259" key="4">
    <source>
        <dbReference type="Pfam" id="PF08241"/>
    </source>
</evidence>
<dbReference type="RefSeq" id="WP_143987090.1">
    <property type="nucleotide sequence ID" value="NZ_CP041692.1"/>
</dbReference>
<keyword evidence="3 5" id="KW-0808">Transferase</keyword>
<evidence type="ECO:0000256" key="2">
    <source>
        <dbReference type="ARBA" id="ARBA00022603"/>
    </source>
</evidence>
<accession>A0A516Q119</accession>
<dbReference type="InterPro" id="IPR013216">
    <property type="entry name" value="Methyltransf_11"/>
</dbReference>
<feature type="domain" description="Methyltransferase type 11" evidence="4">
    <location>
        <begin position="68"/>
        <end position="155"/>
    </location>
</feature>
<sequence length="281" mass="30502">MVTLPSESEPTAARAPYQHRELAESFGTDAERYDRARPHYPPELAELVLADLGPADLDQNGPAGPSVLDVGIGTGISAARFVDAGCSLLGVEVDERMAEVARRRGLPVEIGRFEQWDARGRRLDLLISGQTWHWIDPDAGARKAAEVLRPGGRIALFWNVADPEPELAHAFADVYRSVDTGLPFTPWAASAVAGYQPITKRVIEGLRQTAAFTEPEQHNLDWSATVTRDDWLDVVPTSGGHNRIPPAILQQLLDGMAAVIDRAGGSFTLNSTTLVIVADRL</sequence>
<evidence type="ECO:0000256" key="3">
    <source>
        <dbReference type="ARBA" id="ARBA00022679"/>
    </source>
</evidence>
<dbReference type="EMBL" id="CP041692">
    <property type="protein sequence ID" value="QDP97129.1"/>
    <property type="molecule type" value="Genomic_DNA"/>
</dbReference>
<gene>
    <name evidence="5" type="ORF">FOE78_15410</name>
</gene>
<dbReference type="PANTHER" id="PTHR44942">
    <property type="entry name" value="METHYLTRANSF_11 DOMAIN-CONTAINING PROTEIN"/>
    <property type="match status" value="1"/>
</dbReference>
<dbReference type="PANTHER" id="PTHR44942:SF4">
    <property type="entry name" value="METHYLTRANSFERASE TYPE 11 DOMAIN-CONTAINING PROTEIN"/>
    <property type="match status" value="1"/>
</dbReference>
<evidence type="ECO:0000256" key="1">
    <source>
        <dbReference type="ARBA" id="ARBA00008361"/>
    </source>
</evidence>
<name>A0A516Q119_9ACTN</name>
<dbReference type="InterPro" id="IPR029063">
    <property type="entry name" value="SAM-dependent_MTases_sf"/>
</dbReference>
<dbReference type="Proteomes" id="UP000319263">
    <property type="component" value="Chromosome"/>
</dbReference>
<proteinExistence type="inferred from homology"/>
<dbReference type="CDD" id="cd02440">
    <property type="entry name" value="AdoMet_MTases"/>
    <property type="match status" value="1"/>
</dbReference>
<keyword evidence="2 5" id="KW-0489">Methyltransferase</keyword>
<reference evidence="5 6" key="1">
    <citation type="submission" date="2019-07" db="EMBL/GenBank/DDBJ databases">
        <title>Microlunatus dokdonensis sp. nov. isolated from the rhizospheric soil of the wild plant Elymus tsukushiensis.</title>
        <authorList>
            <person name="Ghim S.-Y."/>
            <person name="Hwang Y.-J."/>
            <person name="Son J.-S."/>
            <person name="Shin J.-H."/>
        </authorList>
    </citation>
    <scope>NUCLEOTIDE SEQUENCE [LARGE SCALE GENOMIC DNA]</scope>
    <source>
        <strain evidence="5 6">KUDC0627</strain>
    </source>
</reference>
<dbReference type="KEGG" id="mik:FOE78_15410"/>
<dbReference type="Pfam" id="PF08241">
    <property type="entry name" value="Methyltransf_11"/>
    <property type="match status" value="1"/>
</dbReference>
<dbReference type="Gene3D" id="3.40.50.150">
    <property type="entry name" value="Vaccinia Virus protein VP39"/>
    <property type="match status" value="1"/>
</dbReference>
<dbReference type="GO" id="GO:0008757">
    <property type="term" value="F:S-adenosylmethionine-dependent methyltransferase activity"/>
    <property type="evidence" value="ECO:0007669"/>
    <property type="project" value="InterPro"/>
</dbReference>
<dbReference type="AlphaFoldDB" id="A0A516Q119"/>
<keyword evidence="6" id="KW-1185">Reference proteome</keyword>
<dbReference type="GO" id="GO:0032259">
    <property type="term" value="P:methylation"/>
    <property type="evidence" value="ECO:0007669"/>
    <property type="project" value="UniProtKB-KW"/>
</dbReference>
<organism evidence="5 6">
    <name type="scientific">Microlunatus elymi</name>
    <dbReference type="NCBI Taxonomy" id="2596828"/>
    <lineage>
        <taxon>Bacteria</taxon>
        <taxon>Bacillati</taxon>
        <taxon>Actinomycetota</taxon>
        <taxon>Actinomycetes</taxon>
        <taxon>Propionibacteriales</taxon>
        <taxon>Propionibacteriaceae</taxon>
        <taxon>Microlunatus</taxon>
    </lineage>
</organism>
<comment type="similarity">
    <text evidence="1">Belongs to the methyltransferase superfamily.</text>
</comment>
<evidence type="ECO:0000313" key="6">
    <source>
        <dbReference type="Proteomes" id="UP000319263"/>
    </source>
</evidence>